<gene>
    <name evidence="1" type="ORF">MML48_6g00005173</name>
</gene>
<accession>A0ACB9T0N0</accession>
<proteinExistence type="predicted"/>
<comment type="caution">
    <text evidence="1">The sequence shown here is derived from an EMBL/GenBank/DDBJ whole genome shotgun (WGS) entry which is preliminary data.</text>
</comment>
<evidence type="ECO:0000313" key="1">
    <source>
        <dbReference type="EMBL" id="KAI4460361.1"/>
    </source>
</evidence>
<sequence>MFSRRGSPMEVLDPQERLRILTNYSNAVEVDPNVPIEKETSGFCFRASGLKAANTNQLREILPKTEKLKSQLLEQYKHEYNAFLEEKKRREKLQAEHNRKQKVDDDKMRELKQDVASTTDSWLDAPIIPITTNLESIKYPDDDTTASYRIGSDHRLRIHSAPSIDRSNKPSSILSSTIRAGLRPVRIPGK</sequence>
<dbReference type="EMBL" id="CM043020">
    <property type="protein sequence ID" value="KAI4460361.1"/>
    <property type="molecule type" value="Genomic_DNA"/>
</dbReference>
<keyword evidence="2" id="KW-1185">Reference proteome</keyword>
<dbReference type="Proteomes" id="UP001056778">
    <property type="component" value="Chromosome 6"/>
</dbReference>
<organism evidence="1 2">
    <name type="scientific">Holotrichia oblita</name>
    <name type="common">Chafer beetle</name>
    <dbReference type="NCBI Taxonomy" id="644536"/>
    <lineage>
        <taxon>Eukaryota</taxon>
        <taxon>Metazoa</taxon>
        <taxon>Ecdysozoa</taxon>
        <taxon>Arthropoda</taxon>
        <taxon>Hexapoda</taxon>
        <taxon>Insecta</taxon>
        <taxon>Pterygota</taxon>
        <taxon>Neoptera</taxon>
        <taxon>Endopterygota</taxon>
        <taxon>Coleoptera</taxon>
        <taxon>Polyphaga</taxon>
        <taxon>Scarabaeiformia</taxon>
        <taxon>Scarabaeidae</taxon>
        <taxon>Melolonthinae</taxon>
        <taxon>Holotrichia</taxon>
    </lineage>
</organism>
<name>A0ACB9T0N0_HOLOL</name>
<protein>
    <submittedName>
        <fullName evidence="1">Uncharacterized protein</fullName>
    </submittedName>
</protein>
<reference evidence="1" key="1">
    <citation type="submission" date="2022-04" db="EMBL/GenBank/DDBJ databases">
        <title>Chromosome-scale genome assembly of Holotrichia oblita Faldermann.</title>
        <authorList>
            <person name="Rongchong L."/>
        </authorList>
    </citation>
    <scope>NUCLEOTIDE SEQUENCE</scope>
    <source>
        <strain evidence="1">81SQS9</strain>
    </source>
</reference>
<evidence type="ECO:0000313" key="2">
    <source>
        <dbReference type="Proteomes" id="UP001056778"/>
    </source>
</evidence>